<dbReference type="PaxDb" id="121845-A0A3Q0IXD4"/>
<gene>
    <name evidence="2" type="primary">LOC113468299</name>
</gene>
<accession>A0A3Q0IXD4</accession>
<organism evidence="1 2">
    <name type="scientific">Diaphorina citri</name>
    <name type="common">Asian citrus psyllid</name>
    <dbReference type="NCBI Taxonomy" id="121845"/>
    <lineage>
        <taxon>Eukaryota</taxon>
        <taxon>Metazoa</taxon>
        <taxon>Ecdysozoa</taxon>
        <taxon>Arthropoda</taxon>
        <taxon>Hexapoda</taxon>
        <taxon>Insecta</taxon>
        <taxon>Pterygota</taxon>
        <taxon>Neoptera</taxon>
        <taxon>Paraneoptera</taxon>
        <taxon>Hemiptera</taxon>
        <taxon>Sternorrhyncha</taxon>
        <taxon>Psylloidea</taxon>
        <taxon>Psyllidae</taxon>
        <taxon>Diaphorininae</taxon>
        <taxon>Diaphorina</taxon>
    </lineage>
</organism>
<protein>
    <submittedName>
        <fullName evidence="2">Carboxypeptidase E-like</fullName>
    </submittedName>
</protein>
<dbReference type="AlphaFoldDB" id="A0A3Q0IXD4"/>
<dbReference type="KEGG" id="dci:113468299"/>
<proteinExistence type="predicted"/>
<dbReference type="RefSeq" id="XP_026680906.1">
    <property type="nucleotide sequence ID" value="XM_026825105.1"/>
</dbReference>
<evidence type="ECO:0000313" key="1">
    <source>
        <dbReference type="Proteomes" id="UP000079169"/>
    </source>
</evidence>
<dbReference type="GeneID" id="113468299"/>
<dbReference type="CDD" id="cd11308">
    <property type="entry name" value="Peptidase_M14NE-CP-C_like"/>
    <property type="match status" value="1"/>
</dbReference>
<dbReference type="Pfam" id="PF13620">
    <property type="entry name" value="CarboxypepD_reg"/>
    <property type="match status" value="1"/>
</dbReference>
<keyword evidence="1" id="KW-1185">Reference proteome</keyword>
<dbReference type="InterPro" id="IPR008969">
    <property type="entry name" value="CarboxyPept-like_regulatory"/>
</dbReference>
<name>A0A3Q0IXD4_DIACI</name>
<evidence type="ECO:0000313" key="2">
    <source>
        <dbReference type="RefSeq" id="XP_026680906.1"/>
    </source>
</evidence>
<dbReference type="SUPFAM" id="SSF49464">
    <property type="entry name" value="Carboxypeptidase regulatory domain-like"/>
    <property type="match status" value="1"/>
</dbReference>
<dbReference type="Proteomes" id="UP000079169">
    <property type="component" value="Unplaced"/>
</dbReference>
<reference evidence="2" key="1">
    <citation type="submission" date="2025-08" db="UniProtKB">
        <authorList>
            <consortium name="RefSeq"/>
        </authorList>
    </citation>
    <scope>IDENTIFICATION</scope>
</reference>
<dbReference type="Gene3D" id="2.60.40.1120">
    <property type="entry name" value="Carboxypeptidase-like, regulatory domain"/>
    <property type="match status" value="1"/>
</dbReference>
<sequence length="103" mass="11832">MTTGAPIPNTLIHVKNITHGRNEDIKHEITSVNEGDYYRLLTPGQYEVVVYHEDYYPQSRTVTVLPKGHSEAQRIDFALRPLPKVMRVSCKVMRVSCNSYEEV</sequence>
<dbReference type="STRING" id="121845.A0A3Q0IXD4"/>